<gene>
    <name evidence="2" type="ORF">DEM34_18275</name>
</gene>
<dbReference type="InterPro" id="IPR051783">
    <property type="entry name" value="NAD(P)-dependent_oxidoreduct"/>
</dbReference>
<evidence type="ECO:0000313" key="3">
    <source>
        <dbReference type="Proteomes" id="UP000245474"/>
    </source>
</evidence>
<reference evidence="2 3" key="1">
    <citation type="submission" date="2018-05" db="EMBL/GenBank/DDBJ databases">
        <title>Spiribacter halobius sp. nov., a moderately halophilic bacterium isolated from marine solar saltern.</title>
        <authorList>
            <person name="Zheng W.-S."/>
            <person name="Lu D.-C."/>
            <person name="Du Z.-J."/>
        </authorList>
    </citation>
    <scope>NUCLEOTIDE SEQUENCE [LARGE SCALE GENOMIC DNA]</scope>
    <source>
        <strain evidence="2 3">E85</strain>
    </source>
</reference>
<dbReference type="GO" id="GO:0005737">
    <property type="term" value="C:cytoplasm"/>
    <property type="evidence" value="ECO:0007669"/>
    <property type="project" value="TreeGrafter"/>
</dbReference>
<dbReference type="AlphaFoldDB" id="A0A2U2MWA0"/>
<dbReference type="OrthoDB" id="9808276at2"/>
<dbReference type="RefSeq" id="WP_109680265.1">
    <property type="nucleotide sequence ID" value="NZ_CP086615.1"/>
</dbReference>
<proteinExistence type="predicted"/>
<dbReference type="CDD" id="cd05266">
    <property type="entry name" value="SDR_a4"/>
    <property type="match status" value="1"/>
</dbReference>
<comment type="caution">
    <text evidence="2">The sequence shown here is derived from an EMBL/GenBank/DDBJ whole genome shotgun (WGS) entry which is preliminary data.</text>
</comment>
<keyword evidence="3" id="KW-1185">Reference proteome</keyword>
<protein>
    <submittedName>
        <fullName evidence="2">NAD(P)-dependent oxidoreductase</fullName>
    </submittedName>
</protein>
<dbReference type="PANTHER" id="PTHR48079">
    <property type="entry name" value="PROTEIN YEEZ"/>
    <property type="match status" value="1"/>
</dbReference>
<dbReference type="SUPFAM" id="SSF51735">
    <property type="entry name" value="NAD(P)-binding Rossmann-fold domains"/>
    <property type="match status" value="1"/>
</dbReference>
<dbReference type="Pfam" id="PF01370">
    <property type="entry name" value="Epimerase"/>
    <property type="match status" value="1"/>
</dbReference>
<dbReference type="EMBL" id="QFFI01000051">
    <property type="protein sequence ID" value="PWG61066.1"/>
    <property type="molecule type" value="Genomic_DNA"/>
</dbReference>
<dbReference type="Gene3D" id="3.40.50.720">
    <property type="entry name" value="NAD(P)-binding Rossmann-like Domain"/>
    <property type="match status" value="1"/>
</dbReference>
<dbReference type="Proteomes" id="UP000245474">
    <property type="component" value="Unassembled WGS sequence"/>
</dbReference>
<dbReference type="InterPro" id="IPR036291">
    <property type="entry name" value="NAD(P)-bd_dom_sf"/>
</dbReference>
<dbReference type="InterPro" id="IPR001509">
    <property type="entry name" value="Epimerase_deHydtase"/>
</dbReference>
<dbReference type="GO" id="GO:0004029">
    <property type="term" value="F:aldehyde dehydrogenase (NAD+) activity"/>
    <property type="evidence" value="ECO:0007669"/>
    <property type="project" value="TreeGrafter"/>
</dbReference>
<sequence>MARILIAGCGRIGTRLGLSLADQGHAVTGLRRRPEPLPAPLETRRADLGNPARLREALADLAAERVYYIAPPDQFADETYRQAFVVGLENLLGALPEPPGRLVFVSSTGVYGQNDGEWVDETSATEPASFSGRRLLEAEALVHDGAREPVVVRFGGIYGAGRERMLEKVRRGEPCNDDPPRYTNRIHEDDCVDVLAHLGALPEPAPVYLGVDSAPCTQCELMDWLAGRLGLPRPPRGGETPVRGGNKRCRNERLLASGYRLQFPTYREGYSAMLRAN</sequence>
<evidence type="ECO:0000313" key="2">
    <source>
        <dbReference type="EMBL" id="PWG61066.1"/>
    </source>
</evidence>
<organism evidence="2 3">
    <name type="scientific">Sediminicurvatus halobius</name>
    <dbReference type="NCBI Taxonomy" id="2182432"/>
    <lineage>
        <taxon>Bacteria</taxon>
        <taxon>Pseudomonadati</taxon>
        <taxon>Pseudomonadota</taxon>
        <taxon>Gammaproteobacteria</taxon>
        <taxon>Chromatiales</taxon>
        <taxon>Ectothiorhodospiraceae</taxon>
        <taxon>Sediminicurvatus</taxon>
    </lineage>
</organism>
<name>A0A2U2MWA0_9GAMM</name>
<evidence type="ECO:0000259" key="1">
    <source>
        <dbReference type="Pfam" id="PF01370"/>
    </source>
</evidence>
<dbReference type="PANTHER" id="PTHR48079:SF6">
    <property type="entry name" value="NAD(P)-BINDING DOMAIN-CONTAINING PROTEIN-RELATED"/>
    <property type="match status" value="1"/>
</dbReference>
<accession>A0A2U2MWA0</accession>
<feature type="domain" description="NAD-dependent epimerase/dehydratase" evidence="1">
    <location>
        <begin position="4"/>
        <end position="162"/>
    </location>
</feature>